<dbReference type="EMBL" id="LR130779">
    <property type="protein sequence ID" value="VDN64971.1"/>
    <property type="molecule type" value="Genomic_DNA"/>
</dbReference>
<dbReference type="AlphaFoldDB" id="A0A653B9W7"/>
<organism evidence="1">
    <name type="scientific">Ectopseudomonas oleovorans</name>
    <name type="common">Pseudomonas oleovorans</name>
    <dbReference type="NCBI Taxonomy" id="301"/>
    <lineage>
        <taxon>Bacteria</taxon>
        <taxon>Pseudomonadati</taxon>
        <taxon>Pseudomonadota</taxon>
        <taxon>Gammaproteobacteria</taxon>
        <taxon>Pseudomonadales</taxon>
        <taxon>Pseudomonadaceae</taxon>
        <taxon>Ectopseudomonas</taxon>
    </lineage>
</organism>
<gene>
    <name evidence="1" type="ORF">POT9AD_3996</name>
</gene>
<reference evidence="1" key="1">
    <citation type="submission" date="2018-11" db="EMBL/GenBank/DDBJ databases">
        <authorList>
            <consortium name="Genoscope - CEA"/>
            <person name="William W."/>
        </authorList>
    </citation>
    <scope>NUCLEOTIDE SEQUENCE [LARGE SCALE GENOMIC DNA]</scope>
    <source>
        <strain evidence="1">T9AD</strain>
    </source>
</reference>
<protein>
    <submittedName>
        <fullName evidence="1">Uncharacterized protein</fullName>
    </submittedName>
</protein>
<accession>A0A653B9W7</accession>
<evidence type="ECO:0000313" key="1">
    <source>
        <dbReference type="EMBL" id="VDN64971.1"/>
    </source>
</evidence>
<proteinExistence type="predicted"/>
<dbReference type="OrthoDB" id="7030069at2"/>
<sequence length="117" mass="13096">MSKRGITLDAATAIGFIGQTVLIEQTWDDYADSIWSLFHIVGLMLPLDGVYSHGCFMVVCPTDEAPYPEELFFAHIRTLKAVRTRDRHAAGKLLERLPLPQLIRAQAAPSQGERHHV</sequence>
<name>A0A653B9W7_ECTOL</name>